<evidence type="ECO:0000256" key="3">
    <source>
        <dbReference type="ARBA" id="ARBA00022729"/>
    </source>
</evidence>
<feature type="signal peptide" evidence="6">
    <location>
        <begin position="1"/>
        <end position="17"/>
    </location>
</feature>
<gene>
    <name evidence="9" type="ORF">V2E39_00815</name>
</gene>
<evidence type="ECO:0000256" key="2">
    <source>
        <dbReference type="ARBA" id="ARBA00006275"/>
    </source>
</evidence>
<keyword evidence="10" id="KW-1185">Reference proteome</keyword>
<dbReference type="InterPro" id="IPR033985">
    <property type="entry name" value="SusD-like_N"/>
</dbReference>
<evidence type="ECO:0000256" key="1">
    <source>
        <dbReference type="ARBA" id="ARBA00004442"/>
    </source>
</evidence>
<dbReference type="Pfam" id="PF07980">
    <property type="entry name" value="SusD_RagB"/>
    <property type="match status" value="1"/>
</dbReference>
<dbReference type="InterPro" id="IPR012944">
    <property type="entry name" value="SusD_RagB_dom"/>
</dbReference>
<feature type="chain" id="PRO_5045962588" evidence="6">
    <location>
        <begin position="18"/>
        <end position="565"/>
    </location>
</feature>
<dbReference type="Gene3D" id="1.25.40.390">
    <property type="match status" value="1"/>
</dbReference>
<organism evidence="9 10">
    <name type="scientific">Chryseobacterium arthrosphaerae</name>
    <dbReference type="NCBI Taxonomy" id="651561"/>
    <lineage>
        <taxon>Bacteria</taxon>
        <taxon>Pseudomonadati</taxon>
        <taxon>Bacteroidota</taxon>
        <taxon>Flavobacteriia</taxon>
        <taxon>Flavobacteriales</taxon>
        <taxon>Weeksellaceae</taxon>
        <taxon>Chryseobacterium group</taxon>
        <taxon>Chryseobacterium</taxon>
    </lineage>
</organism>
<accession>A0ABU7QTT3</accession>
<evidence type="ECO:0000256" key="5">
    <source>
        <dbReference type="ARBA" id="ARBA00023237"/>
    </source>
</evidence>
<evidence type="ECO:0000259" key="8">
    <source>
        <dbReference type="Pfam" id="PF14322"/>
    </source>
</evidence>
<protein>
    <submittedName>
        <fullName evidence="9">RagB/SusD family nutrient uptake outer membrane protein</fullName>
    </submittedName>
</protein>
<keyword evidence="3 6" id="KW-0732">Signal</keyword>
<dbReference type="SUPFAM" id="SSF48452">
    <property type="entry name" value="TPR-like"/>
    <property type="match status" value="1"/>
</dbReference>
<evidence type="ECO:0000313" key="9">
    <source>
        <dbReference type="EMBL" id="MEE6125923.1"/>
    </source>
</evidence>
<name>A0ABU7QTT3_9FLAO</name>
<comment type="caution">
    <text evidence="9">The sequence shown here is derived from an EMBL/GenBank/DDBJ whole genome shotgun (WGS) entry which is preliminary data.</text>
</comment>
<dbReference type="InterPro" id="IPR011990">
    <property type="entry name" value="TPR-like_helical_dom_sf"/>
</dbReference>
<sequence length="565" mass="61963">MKRIINTVLIVATLSAAGFTLNSCQDALDIKQAGELEDKELYTTVSNLNEALYGGVYGQIDPIDEIYFTAVFTDEVKPGSGSGGQEYEIHRFFLDPSSPIVGGGGISTQTSDGIWRNHYRVINRINRLLEGAKNVKPASTEVGTYNGILAQARAMRAYCYMQLEAYFSTDMKDPNALGVILLKDIPASDAKLPRATNKEVYDFINADLDYARGILSYSTSARRYVIDKAFVNSVSARFNLYRGEYALAKQYATEVISKSGLKLTEAKPMDGVNTAVPLTEANGQPFYSGAYPFSLPAPGPTPADWAKWNIAFYGGTAPANGNGTVGGSFNPYRRMWADTDNGEVIFSLNRLPLGAGLPIGERFNTNGSTVSGVPMWFLGRNLFNLIYDPAVDKGDIRRYTYIDPTSVINAAATNPTSDRLVIDKYPGKVSTATRNDIKVFRLSEMKFILAEAEVAAGNLTAAHDLIQEVRVARNYLGTATTPTYTNAQFAYADILKERRIELGLEGHRYIDLKRLATIAGVTMDRNAKDDIIPTSNLPNNSYKYTLPIPIQETSANPNCKQNPGY</sequence>
<evidence type="ECO:0000256" key="4">
    <source>
        <dbReference type="ARBA" id="ARBA00023136"/>
    </source>
</evidence>
<feature type="domain" description="SusD-like N-terminal" evidence="8">
    <location>
        <begin position="112"/>
        <end position="219"/>
    </location>
</feature>
<dbReference type="Pfam" id="PF14322">
    <property type="entry name" value="SusD-like_3"/>
    <property type="match status" value="1"/>
</dbReference>
<proteinExistence type="inferred from homology"/>
<keyword evidence="5" id="KW-0998">Cell outer membrane</keyword>
<comment type="subcellular location">
    <subcellularLocation>
        <location evidence="1">Cell outer membrane</location>
    </subcellularLocation>
</comment>
<reference evidence="9 10" key="1">
    <citation type="submission" date="2024-01" db="EMBL/GenBank/DDBJ databases">
        <title>Whole genome of Chryseobacterium arthrosphaerae NNCa 2741.</title>
        <authorList>
            <person name="Boriskina E.V."/>
            <person name="Gordinskaya N.A."/>
            <person name="Kropotov V.S."/>
            <person name="Alekseeva A.E."/>
            <person name="Makhova M.A."/>
            <person name="Kryazhev D.V."/>
            <person name="Shkurkina I.S."/>
        </authorList>
    </citation>
    <scope>NUCLEOTIDE SEQUENCE [LARGE SCALE GENOMIC DNA]</scope>
    <source>
        <strain evidence="9 10">NNCa 2741</strain>
    </source>
</reference>
<evidence type="ECO:0000259" key="7">
    <source>
        <dbReference type="Pfam" id="PF07980"/>
    </source>
</evidence>
<comment type="similarity">
    <text evidence="2">Belongs to the SusD family.</text>
</comment>
<evidence type="ECO:0000313" key="10">
    <source>
        <dbReference type="Proteomes" id="UP001350005"/>
    </source>
</evidence>
<feature type="domain" description="RagB/SusD" evidence="7">
    <location>
        <begin position="428"/>
        <end position="565"/>
    </location>
</feature>
<evidence type="ECO:0000256" key="6">
    <source>
        <dbReference type="SAM" id="SignalP"/>
    </source>
</evidence>
<dbReference type="EMBL" id="JAZGJU010000001">
    <property type="protein sequence ID" value="MEE6125923.1"/>
    <property type="molecule type" value="Genomic_DNA"/>
</dbReference>
<keyword evidence="4" id="KW-0472">Membrane</keyword>
<dbReference type="RefSeq" id="WP_241309804.1">
    <property type="nucleotide sequence ID" value="NZ_JAKYXJ010000004.1"/>
</dbReference>
<dbReference type="Proteomes" id="UP001350005">
    <property type="component" value="Unassembled WGS sequence"/>
</dbReference>